<evidence type="ECO:0000256" key="1">
    <source>
        <dbReference type="SAM" id="MobiDB-lite"/>
    </source>
</evidence>
<keyword evidence="2" id="KW-0472">Membrane</keyword>
<accession>A0AAD5YUH5</accession>
<evidence type="ECO:0000313" key="3">
    <source>
        <dbReference type="EMBL" id="KAJ3574356.1"/>
    </source>
</evidence>
<reference evidence="3" key="1">
    <citation type="submission" date="2022-07" db="EMBL/GenBank/DDBJ databases">
        <title>Genome Sequence of Leucocoprinus birnbaumii.</title>
        <authorList>
            <person name="Buettner E."/>
        </authorList>
    </citation>
    <scope>NUCLEOTIDE SEQUENCE</scope>
    <source>
        <strain evidence="3">VT141</strain>
    </source>
</reference>
<keyword evidence="4" id="KW-1185">Reference proteome</keyword>
<feature type="transmembrane region" description="Helical" evidence="2">
    <location>
        <begin position="39"/>
        <end position="61"/>
    </location>
</feature>
<feature type="transmembrane region" description="Helical" evidence="2">
    <location>
        <begin position="117"/>
        <end position="134"/>
    </location>
</feature>
<protein>
    <submittedName>
        <fullName evidence="3">Uncharacterized protein</fullName>
    </submittedName>
</protein>
<evidence type="ECO:0000313" key="4">
    <source>
        <dbReference type="Proteomes" id="UP001213000"/>
    </source>
</evidence>
<keyword evidence="2" id="KW-1133">Transmembrane helix</keyword>
<dbReference type="AlphaFoldDB" id="A0AAD5YUH5"/>
<dbReference type="EMBL" id="JANIEX010000071">
    <property type="protein sequence ID" value="KAJ3574356.1"/>
    <property type="molecule type" value="Genomic_DNA"/>
</dbReference>
<feature type="compositionally biased region" description="Polar residues" evidence="1">
    <location>
        <begin position="193"/>
        <end position="202"/>
    </location>
</feature>
<name>A0AAD5YUH5_9AGAR</name>
<feature type="transmembrane region" description="Helical" evidence="2">
    <location>
        <begin position="82"/>
        <end position="105"/>
    </location>
</feature>
<dbReference type="Proteomes" id="UP001213000">
    <property type="component" value="Unassembled WGS sequence"/>
</dbReference>
<proteinExistence type="predicted"/>
<keyword evidence="2" id="KW-0812">Transmembrane</keyword>
<organism evidence="3 4">
    <name type="scientific">Leucocoprinus birnbaumii</name>
    <dbReference type="NCBI Taxonomy" id="56174"/>
    <lineage>
        <taxon>Eukaryota</taxon>
        <taxon>Fungi</taxon>
        <taxon>Dikarya</taxon>
        <taxon>Basidiomycota</taxon>
        <taxon>Agaricomycotina</taxon>
        <taxon>Agaricomycetes</taxon>
        <taxon>Agaricomycetidae</taxon>
        <taxon>Agaricales</taxon>
        <taxon>Agaricineae</taxon>
        <taxon>Agaricaceae</taxon>
        <taxon>Leucocoprinus</taxon>
    </lineage>
</organism>
<gene>
    <name evidence="3" type="ORF">NP233_g1829</name>
</gene>
<evidence type="ECO:0000256" key="2">
    <source>
        <dbReference type="SAM" id="Phobius"/>
    </source>
</evidence>
<feature type="region of interest" description="Disordered" evidence="1">
    <location>
        <begin position="187"/>
        <end position="224"/>
    </location>
</feature>
<comment type="caution">
    <text evidence="3">The sequence shown here is derived from an EMBL/GenBank/DDBJ whole genome shotgun (WGS) entry which is preliminary data.</text>
</comment>
<sequence>MRSHEPTITVTQAVAIIELAVSFTPGGSFFGGHTINFGIPYYSITIGLNIIITALICFRLLKMSRALGGVLGRESSDIYANVVAILVESAAPYSVVGIMFLIPYGLGSDTFIGFGQVWAKLTCLSPQLIVLRVVSGKAWKRRSITEAAQTSIKFEHSGKTGGTAQVELPERKPANLNFAVRVTDSVDDDYKSPQESTGSTFAGSPIDNWKHWETSSSGVGKLDV</sequence>